<dbReference type="Gene3D" id="1.20.1280.290">
    <property type="match status" value="2"/>
</dbReference>
<reference evidence="8 9" key="1">
    <citation type="journal article" date="2008" name="PLoS Genet.">
        <title>Genomic islands in the pathogenic filamentous fungus Aspergillus fumigatus.</title>
        <authorList>
            <person name="Fedorova N.D."/>
            <person name="Khaldi N."/>
            <person name="Joardar V.S."/>
            <person name="Maiti R."/>
            <person name="Amedeo P."/>
            <person name="Anderson M.J."/>
            <person name="Crabtree J."/>
            <person name="Silva J.C."/>
            <person name="Badger J.H."/>
            <person name="Albarraq A."/>
            <person name="Angiuoli S."/>
            <person name="Bussey H."/>
            <person name="Bowyer P."/>
            <person name="Cotty P.J."/>
            <person name="Dyer P.S."/>
            <person name="Egan A."/>
            <person name="Galens K."/>
            <person name="Fraser-Liggett C.M."/>
            <person name="Haas B.J."/>
            <person name="Inman J.M."/>
            <person name="Kent R."/>
            <person name="Lemieux S."/>
            <person name="Malavazi I."/>
            <person name="Orvis J."/>
            <person name="Roemer T."/>
            <person name="Ronning C.M."/>
            <person name="Sundaram J.P."/>
            <person name="Sutton G."/>
            <person name="Turner G."/>
            <person name="Venter J.C."/>
            <person name="White O.R."/>
            <person name="Whitty B.R."/>
            <person name="Youngman P."/>
            <person name="Wolfe K.H."/>
            <person name="Goldman G.H."/>
            <person name="Wortman J.R."/>
            <person name="Jiang B."/>
            <person name="Denning D.W."/>
            <person name="Nierman W.C."/>
        </authorList>
    </citation>
    <scope>NUCLEOTIDE SEQUENCE [LARGE SCALE GENOMIC DNA]</scope>
    <source>
        <strain evidence="9">ATCC 1007 / CBS 513.65 / DSM 816 / NCTC 3887 / NRRL 1</strain>
    </source>
</reference>
<evidence type="ECO:0000313" key="8">
    <source>
        <dbReference type="EMBL" id="EAW10718.1"/>
    </source>
</evidence>
<keyword evidence="9" id="KW-1185">Reference proteome</keyword>
<evidence type="ECO:0000256" key="3">
    <source>
        <dbReference type="ARBA" id="ARBA00022692"/>
    </source>
</evidence>
<keyword evidence="4" id="KW-0677">Repeat</keyword>
<feature type="transmembrane region" description="Helical" evidence="7">
    <location>
        <begin position="130"/>
        <end position="151"/>
    </location>
</feature>
<dbReference type="RefSeq" id="XP_001272144.1">
    <property type="nucleotide sequence ID" value="XM_001272143.1"/>
</dbReference>
<feature type="transmembrane region" description="Helical" evidence="7">
    <location>
        <begin position="192"/>
        <end position="216"/>
    </location>
</feature>
<keyword evidence="2" id="KW-0813">Transport</keyword>
<proteinExistence type="predicted"/>
<dbReference type="KEGG" id="act:ACLA_051900"/>
<dbReference type="PANTHER" id="PTHR13131:SF5">
    <property type="entry name" value="CYSTINOSIN"/>
    <property type="match status" value="1"/>
</dbReference>
<dbReference type="PANTHER" id="PTHR13131">
    <property type="entry name" value="CYSTINOSIN"/>
    <property type="match status" value="1"/>
</dbReference>
<accession>A1CIL3</accession>
<keyword evidence="6 7" id="KW-0472">Membrane</keyword>
<evidence type="ECO:0000256" key="4">
    <source>
        <dbReference type="ARBA" id="ARBA00022737"/>
    </source>
</evidence>
<evidence type="ECO:0000256" key="1">
    <source>
        <dbReference type="ARBA" id="ARBA00004127"/>
    </source>
</evidence>
<dbReference type="OMA" id="LAFAYHG"/>
<feature type="transmembrane region" description="Helical" evidence="7">
    <location>
        <begin position="50"/>
        <end position="73"/>
    </location>
</feature>
<dbReference type="SMART" id="SM00679">
    <property type="entry name" value="CTNS"/>
    <property type="match status" value="2"/>
</dbReference>
<dbReference type="AlphaFoldDB" id="A1CIL3"/>
<dbReference type="GO" id="GO:0015184">
    <property type="term" value="F:L-cystine transmembrane transporter activity"/>
    <property type="evidence" value="ECO:0007669"/>
    <property type="project" value="TreeGrafter"/>
</dbReference>
<feature type="transmembrane region" description="Helical" evidence="7">
    <location>
        <begin position="12"/>
        <end position="29"/>
    </location>
</feature>
<name>A1CIL3_ASPCL</name>
<keyword evidence="5 7" id="KW-1133">Transmembrane helix</keyword>
<dbReference type="GO" id="GO:0000324">
    <property type="term" value="C:fungal-type vacuole"/>
    <property type="evidence" value="ECO:0007669"/>
    <property type="project" value="TreeGrafter"/>
</dbReference>
<feature type="transmembrane region" description="Helical" evidence="7">
    <location>
        <begin position="236"/>
        <end position="255"/>
    </location>
</feature>
<evidence type="ECO:0000256" key="5">
    <source>
        <dbReference type="ARBA" id="ARBA00022989"/>
    </source>
</evidence>
<evidence type="ECO:0000256" key="7">
    <source>
        <dbReference type="SAM" id="Phobius"/>
    </source>
</evidence>
<keyword evidence="3 7" id="KW-0812">Transmembrane</keyword>
<sequence length="274" mass="31227">MALEARLLLQALSQALGWTYFLLWSVSLYPQVIHNYRRRATTGFSLDFSLLNVLGLCAYTVFNSGLLFSSVIRAQYAQRHSLSPEPPVHLNDFFYALHGTAVCLLLYTQLQWPALWRFDTKREQQRPSRVTLVLVGACLGLVILDVIAVLYSPPLYSREWLDVLYTVGNIKLFLTVIKYTPQVWLNYCRQSTHGFCMSAILMDFTGGMLSLIQLVIDTSLQGDWSGTRGNIPKLLLGNITIFFDVVIMVQHYCLYPRKSRRASLQPSEHNPLLS</sequence>
<dbReference type="GeneID" id="4703627"/>
<evidence type="ECO:0000313" key="9">
    <source>
        <dbReference type="Proteomes" id="UP000006701"/>
    </source>
</evidence>
<dbReference type="GO" id="GO:0012505">
    <property type="term" value="C:endomembrane system"/>
    <property type="evidence" value="ECO:0007669"/>
    <property type="project" value="UniProtKB-SubCell"/>
</dbReference>
<evidence type="ECO:0000256" key="2">
    <source>
        <dbReference type="ARBA" id="ARBA00022448"/>
    </source>
</evidence>
<dbReference type="Pfam" id="PF04193">
    <property type="entry name" value="PQ-loop"/>
    <property type="match status" value="2"/>
</dbReference>
<comment type="subcellular location">
    <subcellularLocation>
        <location evidence="1">Endomembrane system</location>
        <topology evidence="1">Multi-pass membrane protein</topology>
    </subcellularLocation>
</comment>
<dbReference type="OrthoDB" id="75720at2759"/>
<feature type="transmembrane region" description="Helical" evidence="7">
    <location>
        <begin position="163"/>
        <end position="180"/>
    </location>
</feature>
<organism evidence="8 9">
    <name type="scientific">Aspergillus clavatus (strain ATCC 1007 / CBS 513.65 / DSM 816 / NCTC 3887 / NRRL 1 / QM 1276 / 107)</name>
    <dbReference type="NCBI Taxonomy" id="344612"/>
    <lineage>
        <taxon>Eukaryota</taxon>
        <taxon>Fungi</taxon>
        <taxon>Dikarya</taxon>
        <taxon>Ascomycota</taxon>
        <taxon>Pezizomycotina</taxon>
        <taxon>Eurotiomycetes</taxon>
        <taxon>Eurotiomycetidae</taxon>
        <taxon>Eurotiales</taxon>
        <taxon>Aspergillaceae</taxon>
        <taxon>Aspergillus</taxon>
        <taxon>Aspergillus subgen. Fumigati</taxon>
    </lineage>
</organism>
<dbReference type="GO" id="GO:0005774">
    <property type="term" value="C:vacuolar membrane"/>
    <property type="evidence" value="ECO:0007669"/>
    <property type="project" value="TreeGrafter"/>
</dbReference>
<evidence type="ECO:0000256" key="6">
    <source>
        <dbReference type="ARBA" id="ARBA00023136"/>
    </source>
</evidence>
<dbReference type="VEuPathDB" id="FungiDB:ACLA_051900"/>
<feature type="transmembrane region" description="Helical" evidence="7">
    <location>
        <begin position="93"/>
        <end position="110"/>
    </location>
</feature>
<dbReference type="eggNOG" id="KOG3145">
    <property type="taxonomic scope" value="Eukaryota"/>
</dbReference>
<dbReference type="InterPro" id="IPR005282">
    <property type="entry name" value="LC_transporter"/>
</dbReference>
<gene>
    <name evidence="8" type="ORF">ACLA_051900</name>
</gene>
<dbReference type="InterPro" id="IPR006603">
    <property type="entry name" value="PQ-loop_rpt"/>
</dbReference>
<dbReference type="Proteomes" id="UP000006701">
    <property type="component" value="Unassembled WGS sequence"/>
</dbReference>
<dbReference type="HOGENOM" id="CLU_046327_0_0_1"/>
<protein>
    <submittedName>
        <fullName evidence="8">L-cystine transporter, putative</fullName>
    </submittedName>
</protein>
<dbReference type="EMBL" id="DS027054">
    <property type="protein sequence ID" value="EAW10718.1"/>
    <property type="molecule type" value="Genomic_DNA"/>
</dbReference>